<dbReference type="Pfam" id="PF13976">
    <property type="entry name" value="gag_pre-integrs"/>
    <property type="match status" value="1"/>
</dbReference>
<dbReference type="InterPro" id="IPR025724">
    <property type="entry name" value="GAG-pre-integrase_dom"/>
</dbReference>
<evidence type="ECO:0000313" key="5">
    <source>
        <dbReference type="EMBL" id="KYP38864.1"/>
    </source>
</evidence>
<keyword evidence="2" id="KW-0378">Hydrolase</keyword>
<dbReference type="InterPro" id="IPR012337">
    <property type="entry name" value="RNaseH-like_sf"/>
</dbReference>
<dbReference type="SUPFAM" id="SSF53098">
    <property type="entry name" value="Ribonuclease H-like"/>
    <property type="match status" value="1"/>
</dbReference>
<feature type="domain" description="Integrase catalytic" evidence="4">
    <location>
        <begin position="89"/>
        <end position="264"/>
    </location>
</feature>
<name>A0A151R8A9_CAJCA</name>
<dbReference type="GO" id="GO:0003676">
    <property type="term" value="F:nucleic acid binding"/>
    <property type="evidence" value="ECO:0007669"/>
    <property type="project" value="InterPro"/>
</dbReference>
<sequence length="507" mass="58436">MEIKRGSTVVMRGFKKGNLYMLQGSTSSISESVSVAEKNIPDLTYLWHMRLGHMSERGMMILSRQQLLGNHTVKELRFCEHCVFGKQHRIKFPKAQHSTKSTLDYIHSDCWGPSQVPSLGGGRYFLSIIDDYSRMTWIFITKHKNQAFKCFKEWKILMEKQTSKRVKRLRTDNGLEFCSKEFNDYCKAEGIARQYTVRNTPQQNGVAERMNRTLLERARCLLSNAGLSRSFWAEAVSTTCYLINRSPSTIIDCKTPIEVWSNKPANYSLLRVFGCNAYYHVNEGKLEPRSKKGLFMGYGDGVKGYRIWSPAERKVILSRDVIFDESHLFYPSLEFTVSGKNQKILKQVEDGKTSGSILDEEKSEDFNEESQQQQFRVDDSDPSSPQGSSLQTQYDTEAYQKPKRISNPPVRYGFEDMMAYALHVAEEVDTTEPATYKEAMDHAEADKWILAMKEEMESLQKNQTWKLVKFPKGRHVVGRKWIFKRKLGIPGVEPLRYKARLVAKGFS</sequence>
<feature type="region of interest" description="Disordered" evidence="3">
    <location>
        <begin position="350"/>
        <end position="407"/>
    </location>
</feature>
<keyword evidence="6" id="KW-1185">Reference proteome</keyword>
<protein>
    <submittedName>
        <fullName evidence="5">Retrovirus-related Pol polyprotein from transposon TNT 1-94</fullName>
    </submittedName>
</protein>
<dbReference type="InterPro" id="IPR039537">
    <property type="entry name" value="Retrotran_Ty1/copia-like"/>
</dbReference>
<dbReference type="InterPro" id="IPR057670">
    <property type="entry name" value="SH3_retrovirus"/>
</dbReference>
<gene>
    <name evidence="5" type="ORF">KK1_039845</name>
</gene>
<dbReference type="Pfam" id="PF25597">
    <property type="entry name" value="SH3_retrovirus"/>
    <property type="match status" value="1"/>
</dbReference>
<dbReference type="Pfam" id="PF00665">
    <property type="entry name" value="rve"/>
    <property type="match status" value="1"/>
</dbReference>
<evidence type="ECO:0000259" key="4">
    <source>
        <dbReference type="PROSITE" id="PS50994"/>
    </source>
</evidence>
<dbReference type="PANTHER" id="PTHR42648">
    <property type="entry name" value="TRANSPOSASE, PUTATIVE-RELATED"/>
    <property type="match status" value="1"/>
</dbReference>
<evidence type="ECO:0000313" key="6">
    <source>
        <dbReference type="Proteomes" id="UP000075243"/>
    </source>
</evidence>
<reference evidence="5" key="1">
    <citation type="journal article" date="2012" name="Nat. Biotechnol.">
        <title>Draft genome sequence of pigeonpea (Cajanus cajan), an orphan legume crop of resource-poor farmers.</title>
        <authorList>
            <person name="Varshney R.K."/>
            <person name="Chen W."/>
            <person name="Li Y."/>
            <person name="Bharti A.K."/>
            <person name="Saxena R.K."/>
            <person name="Schlueter J.A."/>
            <person name="Donoghue M.T."/>
            <person name="Azam S."/>
            <person name="Fan G."/>
            <person name="Whaley A.M."/>
            <person name="Farmer A.D."/>
            <person name="Sheridan J."/>
            <person name="Iwata A."/>
            <person name="Tuteja R."/>
            <person name="Penmetsa R.V."/>
            <person name="Wu W."/>
            <person name="Upadhyaya H.D."/>
            <person name="Yang S.P."/>
            <person name="Shah T."/>
            <person name="Saxena K.B."/>
            <person name="Michael T."/>
            <person name="McCombie W.R."/>
            <person name="Yang B."/>
            <person name="Zhang G."/>
            <person name="Yang H."/>
            <person name="Wang J."/>
            <person name="Spillane C."/>
            <person name="Cook D.R."/>
            <person name="May G.D."/>
            <person name="Xu X."/>
            <person name="Jackson S.A."/>
        </authorList>
    </citation>
    <scope>NUCLEOTIDE SEQUENCE [LARGE SCALE GENOMIC DNA]</scope>
</reference>
<dbReference type="Gramene" id="C.cajan_33837.t">
    <property type="protein sequence ID" value="C.cajan_33837.t.cds1"/>
    <property type="gene ID" value="C.cajan_33837"/>
</dbReference>
<dbReference type="InterPro" id="IPR036397">
    <property type="entry name" value="RNaseH_sf"/>
</dbReference>
<feature type="compositionally biased region" description="Polar residues" evidence="3">
    <location>
        <begin position="386"/>
        <end position="395"/>
    </location>
</feature>
<dbReference type="PANTHER" id="PTHR42648:SF28">
    <property type="entry name" value="TRANSPOSON-ENCODED PROTEIN WITH RIBONUCLEASE H-LIKE AND RETROVIRUS ZINC FINGER-LIKE DOMAINS"/>
    <property type="match status" value="1"/>
</dbReference>
<keyword evidence="1" id="KW-0479">Metal-binding</keyword>
<dbReference type="Proteomes" id="UP000075243">
    <property type="component" value="Unassembled WGS sequence"/>
</dbReference>
<dbReference type="InterPro" id="IPR013103">
    <property type="entry name" value="RVT_2"/>
</dbReference>
<evidence type="ECO:0000256" key="3">
    <source>
        <dbReference type="SAM" id="MobiDB-lite"/>
    </source>
</evidence>
<dbReference type="GO" id="GO:0046872">
    <property type="term" value="F:metal ion binding"/>
    <property type="evidence" value="ECO:0007669"/>
    <property type="project" value="UniProtKB-KW"/>
</dbReference>
<dbReference type="OMA" id="LRWENIM"/>
<evidence type="ECO:0000256" key="2">
    <source>
        <dbReference type="ARBA" id="ARBA00022801"/>
    </source>
</evidence>
<evidence type="ECO:0000256" key="1">
    <source>
        <dbReference type="ARBA" id="ARBA00022723"/>
    </source>
</evidence>
<dbReference type="GO" id="GO:0016787">
    <property type="term" value="F:hydrolase activity"/>
    <property type="evidence" value="ECO:0007669"/>
    <property type="project" value="UniProtKB-KW"/>
</dbReference>
<dbReference type="GO" id="GO:0015074">
    <property type="term" value="P:DNA integration"/>
    <property type="evidence" value="ECO:0007669"/>
    <property type="project" value="InterPro"/>
</dbReference>
<accession>A0A151R8A9</accession>
<dbReference type="AlphaFoldDB" id="A0A151R8A9"/>
<organism evidence="5 6">
    <name type="scientific">Cajanus cajan</name>
    <name type="common">Pigeon pea</name>
    <name type="synonym">Cajanus indicus</name>
    <dbReference type="NCBI Taxonomy" id="3821"/>
    <lineage>
        <taxon>Eukaryota</taxon>
        <taxon>Viridiplantae</taxon>
        <taxon>Streptophyta</taxon>
        <taxon>Embryophyta</taxon>
        <taxon>Tracheophyta</taxon>
        <taxon>Spermatophyta</taxon>
        <taxon>Magnoliopsida</taxon>
        <taxon>eudicotyledons</taxon>
        <taxon>Gunneridae</taxon>
        <taxon>Pentapetalae</taxon>
        <taxon>rosids</taxon>
        <taxon>fabids</taxon>
        <taxon>Fabales</taxon>
        <taxon>Fabaceae</taxon>
        <taxon>Papilionoideae</taxon>
        <taxon>50 kb inversion clade</taxon>
        <taxon>NPAAA clade</taxon>
        <taxon>indigoferoid/millettioid clade</taxon>
        <taxon>Phaseoleae</taxon>
        <taxon>Cajanus</taxon>
    </lineage>
</organism>
<dbReference type="Gene3D" id="3.30.420.10">
    <property type="entry name" value="Ribonuclease H-like superfamily/Ribonuclease H"/>
    <property type="match status" value="1"/>
</dbReference>
<dbReference type="InterPro" id="IPR001584">
    <property type="entry name" value="Integrase_cat-core"/>
</dbReference>
<dbReference type="EMBL" id="KQ483959">
    <property type="protein sequence ID" value="KYP38864.1"/>
    <property type="molecule type" value="Genomic_DNA"/>
</dbReference>
<dbReference type="Pfam" id="PF07727">
    <property type="entry name" value="RVT_2"/>
    <property type="match status" value="1"/>
</dbReference>
<proteinExistence type="predicted"/>
<dbReference type="PROSITE" id="PS50994">
    <property type="entry name" value="INTEGRASE"/>
    <property type="match status" value="1"/>
</dbReference>